<dbReference type="EMBL" id="JANRMS010000436">
    <property type="protein sequence ID" value="KAJ3539895.1"/>
    <property type="molecule type" value="Genomic_DNA"/>
</dbReference>
<dbReference type="Proteomes" id="UP001148629">
    <property type="component" value="Unassembled WGS sequence"/>
</dbReference>
<evidence type="ECO:0000313" key="1">
    <source>
        <dbReference type="EMBL" id="KAJ3539895.1"/>
    </source>
</evidence>
<reference evidence="1" key="1">
    <citation type="submission" date="2022-08" db="EMBL/GenBank/DDBJ databases">
        <title>Genome Sequence of Fusarium decemcellulare.</title>
        <authorList>
            <person name="Buettner E."/>
        </authorList>
    </citation>
    <scope>NUCLEOTIDE SEQUENCE</scope>
    <source>
        <strain evidence="1">Babe19</strain>
    </source>
</reference>
<organism evidence="1 2">
    <name type="scientific">Fusarium decemcellulare</name>
    <dbReference type="NCBI Taxonomy" id="57161"/>
    <lineage>
        <taxon>Eukaryota</taxon>
        <taxon>Fungi</taxon>
        <taxon>Dikarya</taxon>
        <taxon>Ascomycota</taxon>
        <taxon>Pezizomycotina</taxon>
        <taxon>Sordariomycetes</taxon>
        <taxon>Hypocreomycetidae</taxon>
        <taxon>Hypocreales</taxon>
        <taxon>Nectriaceae</taxon>
        <taxon>Fusarium</taxon>
        <taxon>Fusarium decemcellulare species complex</taxon>
    </lineage>
</organism>
<sequence>MLITVSIAIQAFLLGLALLVIILRCWARLRFERARLTISEYFAWLGWLFSLGWFICSTIALQILIKHPAIGEKLVVNNVEYLKVFQTLRKALYASTAYLVCCLIASFLLVTLISNPISNNWSIENQLESAWNSYTNFVVQWCLNFSTDLLLFCFPFFLLPHLKLRKEQKIGLVGVFSLGAITLTVSLARFIAYNVTDFGLDDASGNTLCTAEMTTAVIVVCLPGLKKFVTRSKSPNTSDPVDASGQSGSGQSRSTRQAYAEWGVRDDEIELVTDPRKSYPPSTADGRDAIKESGDSGDGQNHLEVASNAASRRTEVQEGFVGRFVESAWSNGARDFAQVVEFGIRGAPVIEQERKRRGP</sequence>
<protein>
    <submittedName>
        <fullName evidence="1">Uncharacterized protein</fullName>
    </submittedName>
</protein>
<keyword evidence="2" id="KW-1185">Reference proteome</keyword>
<comment type="caution">
    <text evidence="1">The sequence shown here is derived from an EMBL/GenBank/DDBJ whole genome shotgun (WGS) entry which is preliminary data.</text>
</comment>
<evidence type="ECO:0000313" key="2">
    <source>
        <dbReference type="Proteomes" id="UP001148629"/>
    </source>
</evidence>
<proteinExistence type="predicted"/>
<accession>A0ACC1SHR4</accession>
<gene>
    <name evidence="1" type="ORF">NM208_g5301</name>
</gene>
<name>A0ACC1SHR4_9HYPO</name>